<feature type="transmembrane region" description="Helical" evidence="5">
    <location>
        <begin position="217"/>
        <end position="240"/>
    </location>
</feature>
<feature type="transmembrane region" description="Helical" evidence="5">
    <location>
        <begin position="32"/>
        <end position="51"/>
    </location>
</feature>
<feature type="transmembrane region" description="Helical" evidence="5">
    <location>
        <begin position="279"/>
        <end position="299"/>
    </location>
</feature>
<dbReference type="PANTHER" id="PTHR10846">
    <property type="entry name" value="SODIUM/POTASSIUM/CALCIUM EXCHANGER"/>
    <property type="match status" value="1"/>
</dbReference>
<feature type="domain" description="Sodium/calcium exchanger membrane region" evidence="6">
    <location>
        <begin position="7"/>
        <end position="146"/>
    </location>
</feature>
<dbReference type="OrthoDB" id="142185at2157"/>
<dbReference type="GO" id="GO:0005262">
    <property type="term" value="F:calcium channel activity"/>
    <property type="evidence" value="ECO:0007669"/>
    <property type="project" value="TreeGrafter"/>
</dbReference>
<dbReference type="PANTHER" id="PTHR10846:SF8">
    <property type="entry name" value="INNER MEMBRANE PROTEIN YRBG"/>
    <property type="match status" value="1"/>
</dbReference>
<gene>
    <name evidence="7" type="ORF">ELS17_13965</name>
</gene>
<comment type="subcellular location">
    <subcellularLocation>
        <location evidence="1">Membrane</location>
        <topology evidence="1">Multi-pass membrane protein</topology>
    </subcellularLocation>
</comment>
<evidence type="ECO:0000313" key="7">
    <source>
        <dbReference type="EMBL" id="RZH66878.1"/>
    </source>
</evidence>
<feature type="transmembrane region" description="Helical" evidence="5">
    <location>
        <begin position="252"/>
        <end position="273"/>
    </location>
</feature>
<dbReference type="Pfam" id="PF01699">
    <property type="entry name" value="Na_Ca_ex"/>
    <property type="match status" value="2"/>
</dbReference>
<name>A0A482XUI4_9EURY</name>
<evidence type="ECO:0000256" key="4">
    <source>
        <dbReference type="ARBA" id="ARBA00023136"/>
    </source>
</evidence>
<dbReference type="Gene3D" id="1.20.1420.30">
    <property type="entry name" value="NCX, central ion-binding region"/>
    <property type="match status" value="1"/>
</dbReference>
<evidence type="ECO:0000256" key="3">
    <source>
        <dbReference type="ARBA" id="ARBA00022989"/>
    </source>
</evidence>
<dbReference type="NCBIfam" id="TIGR00367">
    <property type="entry name" value="calcium/sodium antiporter"/>
    <property type="match status" value="1"/>
</dbReference>
<accession>A0A482XUI4</accession>
<feature type="transmembrane region" description="Helical" evidence="5">
    <location>
        <begin position="187"/>
        <end position="211"/>
    </location>
</feature>
<feature type="transmembrane region" description="Helical" evidence="5">
    <location>
        <begin position="306"/>
        <end position="324"/>
    </location>
</feature>
<keyword evidence="3 5" id="KW-1133">Transmembrane helix</keyword>
<sequence>MVLLEDILLFGIAALALWLGARSLVTGASRLASAAGVSALVVGLTVVAFGTSAPEIVVSTGAAVEGRGDVAVGNVVGSNVFNIGVILGLVAVITPFRVTEPLLHRDVLAMAGSTIVAAAVLADGIVSRLEGAILLVVLTCYLGVLWFAIRAATDGDGGRSKPIDGGTTALAERDRHDVRIGIEGGRILVGLVLVIVGGRVLVDSAVGLALAAGVSEWAIGVTVVAAGTSIPELVTSVVAARGDDVSIAAGNVIGSNIFNVVGVLGIAAVFRPLTVDPAVFVALAWLGVLTVFTTIVLATGRQLTRLEGVSLVVLGVGYSIVSLIL</sequence>
<dbReference type="GO" id="GO:0008273">
    <property type="term" value="F:calcium, potassium:sodium antiporter activity"/>
    <property type="evidence" value="ECO:0007669"/>
    <property type="project" value="TreeGrafter"/>
</dbReference>
<dbReference type="InterPro" id="IPR044880">
    <property type="entry name" value="NCX_ion-bd_dom_sf"/>
</dbReference>
<dbReference type="STRING" id="222984.GCA_000731985_01509"/>
<evidence type="ECO:0000256" key="2">
    <source>
        <dbReference type="ARBA" id="ARBA00022692"/>
    </source>
</evidence>
<proteinExistence type="predicted"/>
<feature type="transmembrane region" description="Helical" evidence="5">
    <location>
        <begin position="6"/>
        <end position="25"/>
    </location>
</feature>
<protein>
    <submittedName>
        <fullName evidence="7">Calcium/sodium antiporter</fullName>
    </submittedName>
</protein>
<dbReference type="AlphaFoldDB" id="A0A482XUI4"/>
<dbReference type="GO" id="GO:0006874">
    <property type="term" value="P:intracellular calcium ion homeostasis"/>
    <property type="evidence" value="ECO:0007669"/>
    <property type="project" value="TreeGrafter"/>
</dbReference>
<evidence type="ECO:0000256" key="1">
    <source>
        <dbReference type="ARBA" id="ARBA00004141"/>
    </source>
</evidence>
<organism evidence="7 8">
    <name type="scientific">Natrinema altunense</name>
    <dbReference type="NCBI Taxonomy" id="222984"/>
    <lineage>
        <taxon>Archaea</taxon>
        <taxon>Methanobacteriati</taxon>
        <taxon>Methanobacteriota</taxon>
        <taxon>Stenosarchaea group</taxon>
        <taxon>Halobacteria</taxon>
        <taxon>Halobacteriales</taxon>
        <taxon>Natrialbaceae</taxon>
        <taxon>Natrinema</taxon>
    </lineage>
</organism>
<feature type="transmembrane region" description="Helical" evidence="5">
    <location>
        <begin position="71"/>
        <end position="95"/>
    </location>
</feature>
<keyword evidence="4 5" id="KW-0472">Membrane</keyword>
<dbReference type="InterPro" id="IPR004481">
    <property type="entry name" value="K/Na/Ca-exchanger"/>
</dbReference>
<keyword evidence="2 5" id="KW-0812">Transmembrane</keyword>
<comment type="caution">
    <text evidence="7">The sequence shown here is derived from an EMBL/GenBank/DDBJ whole genome shotgun (WGS) entry which is preliminary data.</text>
</comment>
<evidence type="ECO:0000256" key="5">
    <source>
        <dbReference type="SAM" id="Phobius"/>
    </source>
</evidence>
<dbReference type="RefSeq" id="WP_130171171.1">
    <property type="nucleotide sequence ID" value="NZ_SHMR01000007.1"/>
</dbReference>
<dbReference type="EMBL" id="SHMR01000007">
    <property type="protein sequence ID" value="RZH66878.1"/>
    <property type="molecule type" value="Genomic_DNA"/>
</dbReference>
<evidence type="ECO:0000313" key="8">
    <source>
        <dbReference type="Proteomes" id="UP000292704"/>
    </source>
</evidence>
<dbReference type="InterPro" id="IPR004837">
    <property type="entry name" value="NaCa_Exmemb"/>
</dbReference>
<feature type="domain" description="Sodium/calcium exchanger membrane region" evidence="6">
    <location>
        <begin position="187"/>
        <end position="320"/>
    </location>
</feature>
<evidence type="ECO:0000259" key="6">
    <source>
        <dbReference type="Pfam" id="PF01699"/>
    </source>
</evidence>
<feature type="transmembrane region" description="Helical" evidence="5">
    <location>
        <begin position="132"/>
        <end position="152"/>
    </location>
</feature>
<dbReference type="GO" id="GO:0005886">
    <property type="term" value="C:plasma membrane"/>
    <property type="evidence" value="ECO:0007669"/>
    <property type="project" value="TreeGrafter"/>
</dbReference>
<dbReference type="Proteomes" id="UP000292704">
    <property type="component" value="Unassembled WGS sequence"/>
</dbReference>
<reference evidence="7 8" key="1">
    <citation type="submission" date="2019-02" db="EMBL/GenBank/DDBJ databases">
        <title>Genome analysis provides insights into bioremediation potentialities and Haloocin production by Natrinema altunense strain 4.1R isolated from Chott Douz in Tunisian desert.</title>
        <authorList>
            <person name="Najjari A."/>
            <person name="Youssef N."/>
            <person name="Ben Dhia O."/>
            <person name="Ferjani R."/>
            <person name="El Hidri D."/>
            <person name="Ouzari H.I."/>
            <person name="Cherif A."/>
        </authorList>
    </citation>
    <scope>NUCLEOTIDE SEQUENCE [LARGE SCALE GENOMIC DNA]</scope>
    <source>
        <strain evidence="7 8">4.1R</strain>
    </source>
</reference>